<evidence type="ECO:0000256" key="1">
    <source>
        <dbReference type="SAM" id="MobiDB-lite"/>
    </source>
</evidence>
<proteinExistence type="predicted"/>
<comment type="caution">
    <text evidence="3">The sequence shown here is derived from an EMBL/GenBank/DDBJ whole genome shotgun (WGS) entry which is preliminary data.</text>
</comment>
<name>A0A5J5FAM2_9PEZI</name>
<dbReference type="EMBL" id="VXIS01000008">
    <property type="protein sequence ID" value="KAA8914177.1"/>
    <property type="molecule type" value="Genomic_DNA"/>
</dbReference>
<evidence type="ECO:0000313" key="4">
    <source>
        <dbReference type="Proteomes" id="UP000326924"/>
    </source>
</evidence>
<dbReference type="InParanoid" id="A0A5J5FAM2"/>
<gene>
    <name evidence="3" type="ORF">FN846DRAFT_886160</name>
</gene>
<sequence>MFAHALCLFRLRQSVASAKTTCGQVHRVCQGHVHRIQVSNFPPLHCHAHGSDTRRKSHQSASIRIVSEGELSPRNSGRECPHGLHPHQYVSIRFLSAGHHPRGIQVAKLKGFYNDKEETIDFVLGVSRLLGPLHTATEIAQQREDKRKKMFASGFFPRGIMPAQFQGFDIESTETTRSALGDETAISPLLVPLETATAIPQLREAKSNNVFSSGFFPRGIIPAEFRFPLIPSLTYLKGFDNDETIELIIQGSLGLSGHTGPGPAYFLRTHAWPQYRELSGRVVAKHGLELRPGIIPLGFSWPILLHDGRHPSNGAAWFELRWGIIPMGFTPGGQPSSTTDAIRQTLQPGSSCGGELSPWDSGQVANQTSSTTDAIRQTVQTGSSCGGELSPWDSARWPTISPSTTTTTSVINQAATYADQQTSSTTDAIVKRCRLVRAAAGNYPHGMQVAKRWLPADDSQRANGRTPGLETEESTDGRGHRLCLDYMLARRA</sequence>
<evidence type="ECO:0000256" key="2">
    <source>
        <dbReference type="SAM" id="SignalP"/>
    </source>
</evidence>
<keyword evidence="4" id="KW-1185">Reference proteome</keyword>
<feature type="region of interest" description="Disordered" evidence="1">
    <location>
        <begin position="453"/>
        <end position="476"/>
    </location>
</feature>
<dbReference type="Proteomes" id="UP000326924">
    <property type="component" value="Unassembled WGS sequence"/>
</dbReference>
<evidence type="ECO:0000313" key="3">
    <source>
        <dbReference type="EMBL" id="KAA8914177.1"/>
    </source>
</evidence>
<organism evidence="3 4">
    <name type="scientific">Sphaerosporella brunnea</name>
    <dbReference type="NCBI Taxonomy" id="1250544"/>
    <lineage>
        <taxon>Eukaryota</taxon>
        <taxon>Fungi</taxon>
        <taxon>Dikarya</taxon>
        <taxon>Ascomycota</taxon>
        <taxon>Pezizomycotina</taxon>
        <taxon>Pezizomycetes</taxon>
        <taxon>Pezizales</taxon>
        <taxon>Pyronemataceae</taxon>
        <taxon>Sphaerosporella</taxon>
    </lineage>
</organism>
<feature type="signal peptide" evidence="2">
    <location>
        <begin position="1"/>
        <end position="18"/>
    </location>
</feature>
<protein>
    <submittedName>
        <fullName evidence="3">Uncharacterized protein</fullName>
    </submittedName>
</protein>
<reference evidence="3 4" key="1">
    <citation type="submission" date="2019-09" db="EMBL/GenBank/DDBJ databases">
        <title>Draft genome of the ectomycorrhizal ascomycete Sphaerosporella brunnea.</title>
        <authorList>
            <consortium name="DOE Joint Genome Institute"/>
            <person name="Benucci G.M."/>
            <person name="Marozzi G."/>
            <person name="Antonielli L."/>
            <person name="Sanchez S."/>
            <person name="Marco P."/>
            <person name="Wang X."/>
            <person name="Falini L.B."/>
            <person name="Barry K."/>
            <person name="Haridas S."/>
            <person name="Lipzen A."/>
            <person name="Labutti K."/>
            <person name="Grigoriev I.V."/>
            <person name="Murat C."/>
            <person name="Martin F."/>
            <person name="Albertini E."/>
            <person name="Donnini D."/>
            <person name="Bonito G."/>
        </authorList>
    </citation>
    <scope>NUCLEOTIDE SEQUENCE [LARGE SCALE GENOMIC DNA]</scope>
    <source>
        <strain evidence="3 4">Sb_GMNB300</strain>
    </source>
</reference>
<dbReference type="AlphaFoldDB" id="A0A5J5FAM2"/>
<feature type="chain" id="PRO_5023819244" evidence="2">
    <location>
        <begin position="19"/>
        <end position="492"/>
    </location>
</feature>
<keyword evidence="2" id="KW-0732">Signal</keyword>
<accession>A0A5J5FAM2</accession>